<dbReference type="SUPFAM" id="SSF52540">
    <property type="entry name" value="P-loop containing nucleoside triphosphate hydrolases"/>
    <property type="match status" value="1"/>
</dbReference>
<sequence length="910" mass="104522">MTIIDLHTALPEESFEKQTIKLLHKKLSEMNEADFTRMAVCPLFEALGYDVIDYNGGAYEGGKDVICWKDDEFGDPELTVIQVKKFKFTPKARSERNFSEVVTQLSQGIREKVHHSNGSSYFPNKVYLITPYDIDARSLQMRFEDYSNLKDRNRIKTLAGVNFVKVLIDKRPTVIQEILGEGHSIKGSAFKTFGNEDLLSALNYQHTINIEEIYSDLEFVFGGAQDIFFNSTFTGGKTCLSIPLKEWKTIKKNLLTLNKNLNCEFLILDLDTIEKTYIKNELDYKEKTALLNKIDNKIDRLVTSIPKNYHAIKNSLSQIIEDLKLRDSHLLFDYQLLLEDVDSLLLNISEDHDILEKYKTKINNIVFRVSNDKTEPHKNADLWRLMDSISKSISSLIDEKNSKKQLEKYHQQAKFKVEIDGSCLAKYLNIQKNKILLEIEEINNKNNSLDLKKLLEDVNRIATSTKIIFKNKRFRGVLCPRVDKNSKRPIMKISIHDVFNTKADLLVLGDAGAGKTTSLQMFARKSHQSKLNNELTLYLPLAKIFYGHQNYENNLTVKTFISQIASYFKSESISANYADLCSLFSKCECTLLLDGVDEVVKKSKGILEAVKKFKKKYSKTNVIISSRTGNYANEIEFLGVYLLPFSEGQRNCFIKAWFSGKEIDRSDIIIDHLSENSCLSELVRSPLLTTILCVLAESETPLPVNEIELYGERMRLLLGQYDIHKKIRRVTTTHSEREYIARKVAFILHNIERRYLEKKVLLKKLFAVSKYPKETVQSALCELIEPCNILVTMTSDGKIGFGHLRYQEYLAASELTLNRGAGIGKLMENPWWKGALVLFSQATDDISFLSGWIVNHGHVADVLDTYNAMIDVRSEEEQNHFRGWLTSYLENADRLEQPTEVSYENFIDFR</sequence>
<reference evidence="3" key="1">
    <citation type="submission" date="2016-10" db="EMBL/GenBank/DDBJ databases">
        <authorList>
            <person name="Varghese N."/>
            <person name="Submissions S."/>
        </authorList>
    </citation>
    <scope>NUCLEOTIDE SEQUENCE [LARGE SCALE GENOMIC DNA]</scope>
    <source>
        <strain evidence="3">DSM 16995</strain>
    </source>
</reference>
<accession>A0A1G9JIT2</accession>
<gene>
    <name evidence="2" type="ORF">SAMN05660337_2819</name>
</gene>
<dbReference type="AlphaFoldDB" id="A0A1G9JIT2"/>
<organism evidence="2 3">
    <name type="scientific">Maridesulfovibrio ferrireducens</name>
    <dbReference type="NCBI Taxonomy" id="246191"/>
    <lineage>
        <taxon>Bacteria</taxon>
        <taxon>Pseudomonadati</taxon>
        <taxon>Thermodesulfobacteriota</taxon>
        <taxon>Desulfovibrionia</taxon>
        <taxon>Desulfovibrionales</taxon>
        <taxon>Desulfovibrionaceae</taxon>
        <taxon>Maridesulfovibrio</taxon>
    </lineage>
</organism>
<dbReference type="RefSeq" id="WP_092162189.1">
    <property type="nucleotide sequence ID" value="NZ_FNGA01000004.1"/>
</dbReference>
<evidence type="ECO:0000313" key="3">
    <source>
        <dbReference type="Proteomes" id="UP000199053"/>
    </source>
</evidence>
<name>A0A1G9JIT2_9BACT</name>
<dbReference type="InterPro" id="IPR027417">
    <property type="entry name" value="P-loop_NTPase"/>
</dbReference>
<feature type="domain" description="NACHT" evidence="1">
    <location>
        <begin position="506"/>
        <end position="659"/>
    </location>
</feature>
<dbReference type="Proteomes" id="UP000199053">
    <property type="component" value="Unassembled WGS sequence"/>
</dbReference>
<dbReference type="Gene3D" id="3.40.50.300">
    <property type="entry name" value="P-loop containing nucleotide triphosphate hydrolases"/>
    <property type="match status" value="1"/>
</dbReference>
<protein>
    <submittedName>
        <fullName evidence="2">NACHT domain-containing protein</fullName>
    </submittedName>
</protein>
<dbReference type="Pfam" id="PF05729">
    <property type="entry name" value="NACHT"/>
    <property type="match status" value="1"/>
</dbReference>
<dbReference type="STRING" id="246191.SAMN05660337_2819"/>
<dbReference type="EMBL" id="FNGA01000004">
    <property type="protein sequence ID" value="SDL37507.1"/>
    <property type="molecule type" value="Genomic_DNA"/>
</dbReference>
<dbReference type="PANTHER" id="PTHR46312">
    <property type="entry name" value="NACHT DOMAIN-CONTAINING PROTEIN"/>
    <property type="match status" value="1"/>
</dbReference>
<evidence type="ECO:0000313" key="2">
    <source>
        <dbReference type="EMBL" id="SDL37507.1"/>
    </source>
</evidence>
<keyword evidence="3" id="KW-1185">Reference proteome</keyword>
<dbReference type="PANTHER" id="PTHR46312:SF2">
    <property type="entry name" value="NUCLEOTIDE-BINDING OLIGOMERIZATION DOMAIN-CONTAINING PROTEIN 2-LIKE"/>
    <property type="match status" value="1"/>
</dbReference>
<dbReference type="InterPro" id="IPR007111">
    <property type="entry name" value="NACHT_NTPase"/>
</dbReference>
<proteinExistence type="predicted"/>
<dbReference type="OrthoDB" id="5526615at2"/>
<evidence type="ECO:0000259" key="1">
    <source>
        <dbReference type="Pfam" id="PF05729"/>
    </source>
</evidence>